<proteinExistence type="predicted"/>
<evidence type="ECO:0000259" key="2">
    <source>
        <dbReference type="Pfam" id="PF14581"/>
    </source>
</evidence>
<dbReference type="InterPro" id="IPR027945">
    <property type="entry name" value="SseB_C"/>
</dbReference>
<evidence type="ECO:0000313" key="4">
    <source>
        <dbReference type="Proteomes" id="UP001592531"/>
    </source>
</evidence>
<gene>
    <name evidence="3" type="ORF">ACEZDE_26895</name>
</gene>
<dbReference type="Pfam" id="PF14581">
    <property type="entry name" value="SseB_C"/>
    <property type="match status" value="1"/>
</dbReference>
<sequence>MQHPTIPAQAQGWPANELERVLVAAVGDPGATPRVVEVLRRSQVWVPLPGGRGPDGGTLALPTTELAGQPFVPVFSSEDQFRRIAGNMAFTVAPVHELALGMPLGVGIVVNPEGAVGIPIPAAGVVELRAGAVVAGPVVGSHGAPLPEGARVGLRQPEPHEEPLGFLAAAVNELAGTGLVLTARRVLAQVEAEPEKLFVGVELDRALPETPELRDAVVAALGRALGAEPLPWALDVVLLDSAYDPVGDWMRMSVAPFFERDRSGH</sequence>
<dbReference type="RefSeq" id="WP_380541099.1">
    <property type="nucleotide sequence ID" value="NZ_JBHFAB010000024.1"/>
</dbReference>
<protein>
    <submittedName>
        <fullName evidence="3">Enhanced serine sensitivity protein SseB</fullName>
    </submittedName>
</protein>
<keyword evidence="4" id="KW-1185">Reference proteome</keyword>
<dbReference type="EMBL" id="JBHFAB010000024">
    <property type="protein sequence ID" value="MFC1420243.1"/>
    <property type="molecule type" value="Genomic_DNA"/>
</dbReference>
<evidence type="ECO:0000313" key="3">
    <source>
        <dbReference type="EMBL" id="MFC1420243.1"/>
    </source>
</evidence>
<dbReference type="Pfam" id="PF07179">
    <property type="entry name" value="SseB"/>
    <property type="match status" value="1"/>
</dbReference>
<accession>A0ABV6W2K4</accession>
<name>A0ABV6W2K4_9ACTN</name>
<organism evidence="3 4">
    <name type="scientific">Streptacidiphilus cavernicola</name>
    <dbReference type="NCBI Taxonomy" id="3342716"/>
    <lineage>
        <taxon>Bacteria</taxon>
        <taxon>Bacillati</taxon>
        <taxon>Actinomycetota</taxon>
        <taxon>Actinomycetes</taxon>
        <taxon>Kitasatosporales</taxon>
        <taxon>Streptomycetaceae</taxon>
        <taxon>Streptacidiphilus</taxon>
    </lineage>
</organism>
<dbReference type="InterPro" id="IPR009839">
    <property type="entry name" value="SseB_N"/>
</dbReference>
<dbReference type="Proteomes" id="UP001592531">
    <property type="component" value="Unassembled WGS sequence"/>
</dbReference>
<evidence type="ECO:0000259" key="1">
    <source>
        <dbReference type="Pfam" id="PF07179"/>
    </source>
</evidence>
<comment type="caution">
    <text evidence="3">The sequence shown here is derived from an EMBL/GenBank/DDBJ whole genome shotgun (WGS) entry which is preliminary data.</text>
</comment>
<reference evidence="3 4" key="1">
    <citation type="submission" date="2024-09" db="EMBL/GenBank/DDBJ databases">
        <authorList>
            <person name="Lee S.D."/>
        </authorList>
    </citation>
    <scope>NUCLEOTIDE SEQUENCE [LARGE SCALE GENOMIC DNA]</scope>
    <source>
        <strain evidence="3 4">N8-3</strain>
    </source>
</reference>
<feature type="domain" description="SseB protein N-terminal" evidence="1">
    <location>
        <begin position="18"/>
        <end position="125"/>
    </location>
</feature>
<feature type="domain" description="SseB protein C-terminal" evidence="2">
    <location>
        <begin position="147"/>
        <end position="260"/>
    </location>
</feature>